<evidence type="ECO:0000256" key="1">
    <source>
        <dbReference type="SAM" id="MobiDB-lite"/>
    </source>
</evidence>
<feature type="compositionally biased region" description="Acidic residues" evidence="1">
    <location>
        <begin position="140"/>
        <end position="155"/>
    </location>
</feature>
<accession>B9STM0</accession>
<feature type="compositionally biased region" description="Polar residues" evidence="1">
    <location>
        <begin position="123"/>
        <end position="135"/>
    </location>
</feature>
<feature type="region of interest" description="Disordered" evidence="1">
    <location>
        <begin position="113"/>
        <end position="155"/>
    </location>
</feature>
<dbReference type="InParanoid" id="B9STM0"/>
<dbReference type="AlphaFoldDB" id="B9STM0"/>
<sequence length="155" mass="17660">MRFLYEESISTLLNLLKKHTRVEVYIKHKILRISEVNSQECKDGRKEANDVIDTIIDECGPALDGDPDLVECDIEVDEQENNLDKDPDLIKYEYLSDDDEELQTARNALRQAKQRRKKIRGTTVEQVVGASSNLPSYEVSADEGQDDDEIGSDDE</sequence>
<keyword evidence="3" id="KW-1185">Reference proteome</keyword>
<reference evidence="3" key="1">
    <citation type="journal article" date="2010" name="Nat. Biotechnol.">
        <title>Draft genome sequence of the oilseed species Ricinus communis.</title>
        <authorList>
            <person name="Chan A.P."/>
            <person name="Crabtree J."/>
            <person name="Zhao Q."/>
            <person name="Lorenzi H."/>
            <person name="Orvis J."/>
            <person name="Puiu D."/>
            <person name="Melake-Berhan A."/>
            <person name="Jones K.M."/>
            <person name="Redman J."/>
            <person name="Chen G."/>
            <person name="Cahoon E.B."/>
            <person name="Gedil M."/>
            <person name="Stanke M."/>
            <person name="Haas B.J."/>
            <person name="Wortman J.R."/>
            <person name="Fraser-Liggett C.M."/>
            <person name="Ravel J."/>
            <person name="Rabinowicz P.D."/>
        </authorList>
    </citation>
    <scope>NUCLEOTIDE SEQUENCE [LARGE SCALE GENOMIC DNA]</scope>
    <source>
        <strain evidence="3">cv. Hale</strain>
    </source>
</reference>
<proteinExistence type="predicted"/>
<evidence type="ECO:0000313" key="2">
    <source>
        <dbReference type="EMBL" id="EEF33056.1"/>
    </source>
</evidence>
<name>B9STM0_RICCO</name>
<gene>
    <name evidence="2" type="ORF">RCOM_1016880</name>
</gene>
<protein>
    <submittedName>
        <fullName evidence="2">Uncharacterized protein</fullName>
    </submittedName>
</protein>
<evidence type="ECO:0000313" key="3">
    <source>
        <dbReference type="Proteomes" id="UP000008311"/>
    </source>
</evidence>
<dbReference type="EMBL" id="EQ974132">
    <property type="protein sequence ID" value="EEF33056.1"/>
    <property type="molecule type" value="Genomic_DNA"/>
</dbReference>
<dbReference type="Proteomes" id="UP000008311">
    <property type="component" value="Unassembled WGS sequence"/>
</dbReference>
<organism evidence="2 3">
    <name type="scientific">Ricinus communis</name>
    <name type="common">Castor bean</name>
    <dbReference type="NCBI Taxonomy" id="3988"/>
    <lineage>
        <taxon>Eukaryota</taxon>
        <taxon>Viridiplantae</taxon>
        <taxon>Streptophyta</taxon>
        <taxon>Embryophyta</taxon>
        <taxon>Tracheophyta</taxon>
        <taxon>Spermatophyta</taxon>
        <taxon>Magnoliopsida</taxon>
        <taxon>eudicotyledons</taxon>
        <taxon>Gunneridae</taxon>
        <taxon>Pentapetalae</taxon>
        <taxon>rosids</taxon>
        <taxon>fabids</taxon>
        <taxon>Malpighiales</taxon>
        <taxon>Euphorbiaceae</taxon>
        <taxon>Acalyphoideae</taxon>
        <taxon>Acalypheae</taxon>
        <taxon>Ricinus</taxon>
    </lineage>
</organism>